<reference evidence="2 3" key="1">
    <citation type="submission" date="2018-07" db="EMBL/GenBank/DDBJ databases">
        <title>Marsedoiliclastica nanhaica gen. nov. sp. nov., a novel marine hydrocarbonoclastic bacterium isolated from an in-situ enriched hydrocarbon-degrading consortium in deep-sea sediment.</title>
        <authorList>
            <person name="Dong C."/>
            <person name="Ma T."/>
            <person name="Liu R."/>
            <person name="Shao Z."/>
        </authorList>
    </citation>
    <scope>NUCLEOTIDE SEQUENCE [LARGE SCALE GENOMIC DNA]</scope>
    <source>
        <strain evidence="3">soil36-7</strain>
    </source>
</reference>
<accession>A0A4P7XFB5</accession>
<dbReference type="RefSeq" id="WP_136546372.1">
    <property type="nucleotide sequence ID" value="NZ_CP031093.1"/>
</dbReference>
<dbReference type="KEGG" id="hmi:soil367_01870"/>
<evidence type="ECO:0000256" key="1">
    <source>
        <dbReference type="SAM" id="MobiDB-lite"/>
    </source>
</evidence>
<keyword evidence="3" id="KW-1185">Reference proteome</keyword>
<protein>
    <submittedName>
        <fullName evidence="2">Uncharacterized protein</fullName>
    </submittedName>
</protein>
<organism evidence="2 3">
    <name type="scientific">Hydrocarboniclastica marina</name>
    <dbReference type="NCBI Taxonomy" id="2259620"/>
    <lineage>
        <taxon>Bacteria</taxon>
        <taxon>Pseudomonadati</taxon>
        <taxon>Pseudomonadota</taxon>
        <taxon>Gammaproteobacteria</taxon>
        <taxon>Alteromonadales</taxon>
        <taxon>Alteromonadaceae</taxon>
        <taxon>Hydrocarboniclastica</taxon>
    </lineage>
</organism>
<dbReference type="EMBL" id="CP031093">
    <property type="protein sequence ID" value="QCF24802.1"/>
    <property type="molecule type" value="Genomic_DNA"/>
</dbReference>
<evidence type="ECO:0000313" key="3">
    <source>
        <dbReference type="Proteomes" id="UP000298049"/>
    </source>
</evidence>
<dbReference type="OrthoDB" id="6371887at2"/>
<sequence>MGKLKSYQKQFQTLLDKGIDNAEIRHKRMVTRPFDFAEKLEKEAKSYSFKSVRQAHNQYAKSLYSSLRTLNERANGYAADLIARIDKEAAAAGAKSGNSKQPAKKTSTRRSTTAKKTASSQSSRGTASTSTASA</sequence>
<feature type="compositionally biased region" description="Low complexity" evidence="1">
    <location>
        <begin position="109"/>
        <end position="134"/>
    </location>
</feature>
<dbReference type="Proteomes" id="UP000298049">
    <property type="component" value="Chromosome"/>
</dbReference>
<evidence type="ECO:0000313" key="2">
    <source>
        <dbReference type="EMBL" id="QCF24802.1"/>
    </source>
</evidence>
<dbReference type="AlphaFoldDB" id="A0A4P7XFB5"/>
<gene>
    <name evidence="2" type="ORF">soil367_01870</name>
</gene>
<name>A0A4P7XFB5_9ALTE</name>
<proteinExistence type="predicted"/>
<feature type="region of interest" description="Disordered" evidence="1">
    <location>
        <begin position="90"/>
        <end position="134"/>
    </location>
</feature>